<proteinExistence type="inferred from homology"/>
<dbReference type="PANTHER" id="PTHR12128">
    <property type="entry name" value="DIHYDRODIPICOLINATE SYNTHASE"/>
    <property type="match status" value="1"/>
</dbReference>
<keyword evidence="4" id="KW-1185">Reference proteome</keyword>
<evidence type="ECO:0000313" key="4">
    <source>
        <dbReference type="Proteomes" id="UP001500731"/>
    </source>
</evidence>
<evidence type="ECO:0000313" key="3">
    <source>
        <dbReference type="EMBL" id="GAA4481587.1"/>
    </source>
</evidence>
<reference evidence="4" key="1">
    <citation type="journal article" date="2019" name="Int. J. Syst. Evol. Microbiol.">
        <title>The Global Catalogue of Microorganisms (GCM) 10K type strain sequencing project: providing services to taxonomists for standard genome sequencing and annotation.</title>
        <authorList>
            <consortium name="The Broad Institute Genomics Platform"/>
            <consortium name="The Broad Institute Genome Sequencing Center for Infectious Disease"/>
            <person name="Wu L."/>
            <person name="Ma J."/>
        </authorList>
    </citation>
    <scope>NUCLEOTIDE SEQUENCE [LARGE SCALE GENOMIC DNA]</scope>
    <source>
        <strain evidence="4">JCM 17839</strain>
    </source>
</reference>
<gene>
    <name evidence="3" type="ORF">GCM10023171_10180</name>
</gene>
<sequence>MGIAMTELSMDLGGVVVATTLAFKEDASAPAGLAVDYDRFGAHVDFLMSNGCRGVGPNGSLGEYSSLTDEERRKVIQVAVEAVDGRGIVIAGVHGVGSHQARTWAELAREDGADGVLLLPPTLYRANEGEVIAHFEEVAKAGLPIMAYNNPFDTKVDLVPSLVAKLAQIPEVVAIKEFSGDVRRVYEIKELCDIDIIAGADDVLFELMVNGAVGWFAGYPNAFPREAVELYNLCRNGDWHEAKALYEQLVTVFRWDSRTEFVQAIKLSMDICGNSYGGPTRPPRGPLSAEQHAQVTADTERALAALAARRVAVA</sequence>
<dbReference type="PANTHER" id="PTHR12128:SF72">
    <property type="entry name" value="DIHYDRODIPICOLINATE SYNTHASE"/>
    <property type="match status" value="1"/>
</dbReference>
<dbReference type="Pfam" id="PF00701">
    <property type="entry name" value="DHDPS"/>
    <property type="match status" value="1"/>
</dbReference>
<dbReference type="CDD" id="cd00408">
    <property type="entry name" value="DHDPS-like"/>
    <property type="match status" value="1"/>
</dbReference>
<comment type="caution">
    <text evidence="3">The sequence shown here is derived from an EMBL/GenBank/DDBJ whole genome shotgun (WGS) entry which is preliminary data.</text>
</comment>
<dbReference type="PIRSF" id="PIRSF001365">
    <property type="entry name" value="DHDPS"/>
    <property type="match status" value="1"/>
</dbReference>
<organism evidence="3 4">
    <name type="scientific">Microbacterium panaciterrae</name>
    <dbReference type="NCBI Taxonomy" id="985759"/>
    <lineage>
        <taxon>Bacteria</taxon>
        <taxon>Bacillati</taxon>
        <taxon>Actinomycetota</taxon>
        <taxon>Actinomycetes</taxon>
        <taxon>Micrococcales</taxon>
        <taxon>Microbacteriaceae</taxon>
        <taxon>Microbacterium</taxon>
    </lineage>
</organism>
<dbReference type="InterPro" id="IPR013785">
    <property type="entry name" value="Aldolase_TIM"/>
</dbReference>
<comment type="similarity">
    <text evidence="2">Belongs to the DapA family.</text>
</comment>
<accession>A0ABP8P750</accession>
<dbReference type="SUPFAM" id="SSF51569">
    <property type="entry name" value="Aldolase"/>
    <property type="match status" value="1"/>
</dbReference>
<dbReference type="SMART" id="SM01130">
    <property type="entry name" value="DHDPS"/>
    <property type="match status" value="1"/>
</dbReference>
<dbReference type="Gene3D" id="3.20.20.70">
    <property type="entry name" value="Aldolase class I"/>
    <property type="match status" value="1"/>
</dbReference>
<evidence type="ECO:0000256" key="1">
    <source>
        <dbReference type="ARBA" id="ARBA00023239"/>
    </source>
</evidence>
<dbReference type="Proteomes" id="UP001500731">
    <property type="component" value="Unassembled WGS sequence"/>
</dbReference>
<name>A0ABP8P750_9MICO</name>
<dbReference type="PRINTS" id="PR00146">
    <property type="entry name" value="DHPICSNTHASE"/>
</dbReference>
<dbReference type="EMBL" id="BAABGP010000008">
    <property type="protein sequence ID" value="GAA4481587.1"/>
    <property type="molecule type" value="Genomic_DNA"/>
</dbReference>
<protein>
    <submittedName>
        <fullName evidence="3">Dihydrodipicolinate synthase family protein</fullName>
    </submittedName>
</protein>
<evidence type="ECO:0000256" key="2">
    <source>
        <dbReference type="PIRNR" id="PIRNR001365"/>
    </source>
</evidence>
<keyword evidence="1 2" id="KW-0456">Lyase</keyword>
<dbReference type="InterPro" id="IPR002220">
    <property type="entry name" value="DapA-like"/>
</dbReference>